<evidence type="ECO:0000313" key="4">
    <source>
        <dbReference type="Proteomes" id="UP001141327"/>
    </source>
</evidence>
<sequence>MLLFSGVRARCEGCCLVVVLELHEKSCFLLLFSFSTFFLLFFLHPRKTSRLESQTVPRAQTQRQKIYFFLSHFLFSFSFFTTFVQLY</sequence>
<keyword evidence="4" id="KW-1185">Reference proteome</keyword>
<keyword evidence="1" id="KW-0812">Transmembrane</keyword>
<keyword evidence="1" id="KW-0472">Membrane</keyword>
<comment type="caution">
    <text evidence="3">The sequence shown here is derived from an EMBL/GenBank/DDBJ whole genome shotgun (WGS) entry which is preliminary data.</text>
</comment>
<name>A0ABQ8U5Z4_9EUKA</name>
<evidence type="ECO:0000256" key="1">
    <source>
        <dbReference type="SAM" id="Phobius"/>
    </source>
</evidence>
<feature type="transmembrane region" description="Helical" evidence="1">
    <location>
        <begin position="28"/>
        <end position="45"/>
    </location>
</feature>
<dbReference type="EMBL" id="JAPMOS010000549">
    <property type="protein sequence ID" value="KAJ4452391.1"/>
    <property type="molecule type" value="Genomic_DNA"/>
</dbReference>
<dbReference type="EMBL" id="JAPMOS010000133">
    <property type="protein sequence ID" value="KAJ4454795.1"/>
    <property type="molecule type" value="Genomic_DNA"/>
</dbReference>
<dbReference type="Proteomes" id="UP001141327">
    <property type="component" value="Unassembled WGS sequence"/>
</dbReference>
<proteinExistence type="predicted"/>
<gene>
    <name evidence="3" type="ORF">PAPYR_10402</name>
    <name evidence="2" type="ORF">PAPYR_13475</name>
</gene>
<accession>A0ABQ8U5Z4</accession>
<keyword evidence="1" id="KW-1133">Transmembrane helix</keyword>
<organism evidence="3 4">
    <name type="scientific">Paratrimastix pyriformis</name>
    <dbReference type="NCBI Taxonomy" id="342808"/>
    <lineage>
        <taxon>Eukaryota</taxon>
        <taxon>Metamonada</taxon>
        <taxon>Preaxostyla</taxon>
        <taxon>Paratrimastigidae</taxon>
        <taxon>Paratrimastix</taxon>
    </lineage>
</organism>
<protein>
    <submittedName>
        <fullName evidence="3">Uncharacterized protein</fullName>
    </submittedName>
</protein>
<evidence type="ECO:0000313" key="3">
    <source>
        <dbReference type="EMBL" id="KAJ4454795.1"/>
    </source>
</evidence>
<evidence type="ECO:0000313" key="2">
    <source>
        <dbReference type="EMBL" id="KAJ4452391.1"/>
    </source>
</evidence>
<feature type="transmembrane region" description="Helical" evidence="1">
    <location>
        <begin position="66"/>
        <end position="86"/>
    </location>
</feature>
<reference evidence="3" key="1">
    <citation type="journal article" date="2022" name="bioRxiv">
        <title>Genomics of Preaxostyla Flagellates Illuminates Evolutionary Transitions and the Path Towards Mitochondrial Loss.</title>
        <authorList>
            <person name="Novak L.V.F."/>
            <person name="Treitli S.C."/>
            <person name="Pyrih J."/>
            <person name="Halakuc P."/>
            <person name="Pipaliya S.V."/>
            <person name="Vacek V."/>
            <person name="Brzon O."/>
            <person name="Soukal P."/>
            <person name="Eme L."/>
            <person name="Dacks J.B."/>
            <person name="Karnkowska A."/>
            <person name="Elias M."/>
            <person name="Hampl V."/>
        </authorList>
    </citation>
    <scope>NUCLEOTIDE SEQUENCE</scope>
    <source>
        <strain evidence="3">RCP-MX</strain>
    </source>
</reference>